<gene>
    <name evidence="3" type="ORF">OIU74_019710</name>
</gene>
<keyword evidence="4" id="KW-1185">Reference proteome</keyword>
<dbReference type="AlphaFoldDB" id="A0A9Q0P431"/>
<reference evidence="3" key="2">
    <citation type="journal article" date="2023" name="Int. J. Mol. Sci.">
        <title>De Novo Assembly and Annotation of 11 Diverse Shrub Willow (Salix) Genomes Reveals Novel Gene Organization in Sex-Linked Regions.</title>
        <authorList>
            <person name="Hyden B."/>
            <person name="Feng K."/>
            <person name="Yates T.B."/>
            <person name="Jawdy S."/>
            <person name="Cereghino C."/>
            <person name="Smart L.B."/>
            <person name="Muchero W."/>
        </authorList>
    </citation>
    <scope>NUCLEOTIDE SEQUENCE</scope>
    <source>
        <tissue evidence="3">Shoot tip</tissue>
    </source>
</reference>
<evidence type="ECO:0000256" key="1">
    <source>
        <dbReference type="SAM" id="MobiDB-lite"/>
    </source>
</evidence>
<comment type="caution">
    <text evidence="3">The sequence shown here is derived from an EMBL/GenBank/DDBJ whole genome shotgun (WGS) entry which is preliminary data.</text>
</comment>
<evidence type="ECO:0000313" key="4">
    <source>
        <dbReference type="Proteomes" id="UP001151752"/>
    </source>
</evidence>
<dbReference type="PANTHER" id="PTHR31917">
    <property type="entry name" value="AGENET DOMAIN-CONTAINING PROTEIN-RELATED"/>
    <property type="match status" value="1"/>
</dbReference>
<dbReference type="InterPro" id="IPR014002">
    <property type="entry name" value="Agenet_dom_plant"/>
</dbReference>
<dbReference type="SMART" id="SM00743">
    <property type="entry name" value="Agenet"/>
    <property type="match status" value="1"/>
</dbReference>
<accession>A0A9Q0P431</accession>
<sequence length="103" mass="12248">MEKVREEDVRPQPPQKKRRRWMAGDAAEIFDFQCWREGKIAKVLNNNLFVVRLLGSIQLKEFHGSSVRVQQAWHNNNWSVIGKVAQNKEYTEKIRRKQVKASW</sequence>
<dbReference type="PANTHER" id="PTHR31917:SF59">
    <property type="entry name" value="ENT DOMAIN-CONTAINING PROTEIN"/>
    <property type="match status" value="1"/>
</dbReference>
<dbReference type="EMBL" id="JAPFFM010000020">
    <property type="protein sequence ID" value="KAJ6681282.1"/>
    <property type="molecule type" value="Genomic_DNA"/>
</dbReference>
<proteinExistence type="predicted"/>
<feature type="domain" description="Agenet" evidence="2">
    <location>
        <begin position="19"/>
        <end position="75"/>
    </location>
</feature>
<evidence type="ECO:0000259" key="2">
    <source>
        <dbReference type="SMART" id="SM00743"/>
    </source>
</evidence>
<feature type="region of interest" description="Disordered" evidence="1">
    <location>
        <begin position="1"/>
        <end position="20"/>
    </location>
</feature>
<reference evidence="3" key="1">
    <citation type="submission" date="2022-11" db="EMBL/GenBank/DDBJ databases">
        <authorList>
            <person name="Hyden B.L."/>
            <person name="Feng K."/>
            <person name="Yates T."/>
            <person name="Jawdy S."/>
            <person name="Smart L.B."/>
            <person name="Muchero W."/>
        </authorList>
    </citation>
    <scope>NUCLEOTIDE SEQUENCE</scope>
    <source>
        <tissue evidence="3">Shoot tip</tissue>
    </source>
</reference>
<dbReference type="Proteomes" id="UP001151752">
    <property type="component" value="Chromosome 5"/>
</dbReference>
<organism evidence="3 4">
    <name type="scientific">Salix koriyanagi</name>
    <dbReference type="NCBI Taxonomy" id="2511006"/>
    <lineage>
        <taxon>Eukaryota</taxon>
        <taxon>Viridiplantae</taxon>
        <taxon>Streptophyta</taxon>
        <taxon>Embryophyta</taxon>
        <taxon>Tracheophyta</taxon>
        <taxon>Spermatophyta</taxon>
        <taxon>Magnoliopsida</taxon>
        <taxon>eudicotyledons</taxon>
        <taxon>Gunneridae</taxon>
        <taxon>Pentapetalae</taxon>
        <taxon>rosids</taxon>
        <taxon>fabids</taxon>
        <taxon>Malpighiales</taxon>
        <taxon>Salicaceae</taxon>
        <taxon>Saliceae</taxon>
        <taxon>Salix</taxon>
    </lineage>
</organism>
<feature type="compositionally biased region" description="Basic and acidic residues" evidence="1">
    <location>
        <begin position="1"/>
        <end position="10"/>
    </location>
</feature>
<evidence type="ECO:0000313" key="3">
    <source>
        <dbReference type="EMBL" id="KAJ6681282.1"/>
    </source>
</evidence>
<protein>
    <submittedName>
        <fullName evidence="3">PLANT TUDOR-LIKE RNA-BINDING PROTEIN</fullName>
    </submittedName>
</protein>
<name>A0A9Q0P431_9ROSI</name>